<accession>A0AAN1SHK9</accession>
<dbReference type="RefSeq" id="WP_014125210.1">
    <property type="nucleotide sequence ID" value="NC_016052.1"/>
</dbReference>
<dbReference type="EMBL" id="AP012046">
    <property type="protein sequence ID" value="BAK95168.1"/>
    <property type="molecule type" value="Genomic_DNA"/>
</dbReference>
<organism evidence="1 2">
    <name type="scientific">Tetragenococcus halophilus (strain DSM 20338 / JCM 20259 / NCIMB 9735 / NBRC 12172)</name>
    <name type="common">Pediococcus halophilus</name>
    <dbReference type="NCBI Taxonomy" id="945021"/>
    <lineage>
        <taxon>Bacteria</taxon>
        <taxon>Bacillati</taxon>
        <taxon>Bacillota</taxon>
        <taxon>Bacilli</taxon>
        <taxon>Lactobacillales</taxon>
        <taxon>Enterococcaceae</taxon>
        <taxon>Tetragenococcus</taxon>
    </lineage>
</organism>
<name>A0AAN1SHK9_TETHN</name>
<evidence type="ECO:0000313" key="2">
    <source>
        <dbReference type="Proteomes" id="UP000002663"/>
    </source>
</evidence>
<protein>
    <submittedName>
        <fullName evidence="1">Uncharacterized protein</fullName>
    </submittedName>
</protein>
<proteinExistence type="predicted"/>
<dbReference type="AlphaFoldDB" id="A0AAN1SHK9"/>
<evidence type="ECO:0000313" key="1">
    <source>
        <dbReference type="EMBL" id="BAK95168.1"/>
    </source>
</evidence>
<dbReference type="Proteomes" id="UP000002663">
    <property type="component" value="Chromosome"/>
</dbReference>
<reference evidence="1 2" key="1">
    <citation type="submission" date="2011-01" db="EMBL/GenBank/DDBJ databases">
        <title>Whole genome sequence of Tetragenococcus halophilus NBRC 12172.</title>
        <authorList>
            <person name="Nakazawa H."/>
            <person name="Omata S."/>
            <person name="Koga C."/>
            <person name="Watanabe Y."/>
            <person name="Katano Y."/>
            <person name="Ito N."/>
            <person name="Tsukatani N."/>
            <person name="Ankai A."/>
            <person name="Oguchi A."/>
            <person name="Fukui S."/>
            <person name="Yashiro I."/>
            <person name="Kamata S."/>
            <person name="Hashimoto Y."/>
            <person name="Yamazaki J."/>
            <person name="Taguchi H."/>
            <person name="Tanaka A."/>
            <person name="Koyama T."/>
            <person name="Ichige A."/>
            <person name="Hanya Y."/>
            <person name="Tanikawa S."/>
            <person name="Yamazaki S."/>
            <person name="Fujita N."/>
        </authorList>
    </citation>
    <scope>NUCLEOTIDE SEQUENCE [LARGE SCALE GENOMIC DNA]</scope>
    <source>
        <strain evidence="2">DSM 20338 / JCM 20259 / NCIMB 9735 / NBRC 12172</strain>
    </source>
</reference>
<sequence length="88" mass="10516">MFNRNSTEDLPNDPSADYNLDDWKKIVHDEDYIFVALFLKSDGNARKFILRQDNFRKALDIYGPQNLIVQELKIINGDEWLDYQRSKY</sequence>
<gene>
    <name evidence="1" type="ordered locus">TEH_18410</name>
</gene>
<dbReference type="KEGG" id="thl:TEH_18410"/>